<dbReference type="Proteomes" id="UP000092600">
    <property type="component" value="Unassembled WGS sequence"/>
</dbReference>
<evidence type="ECO:0000256" key="7">
    <source>
        <dbReference type="ARBA" id="ARBA00023163"/>
    </source>
</evidence>
<evidence type="ECO:0000256" key="2">
    <source>
        <dbReference type="ARBA" id="ARBA00004123"/>
    </source>
</evidence>
<dbReference type="EMBL" id="LSRQ01001765">
    <property type="protein sequence ID" value="OAY76606.1"/>
    <property type="molecule type" value="Genomic_DNA"/>
</dbReference>
<feature type="compositionally biased region" description="Low complexity" evidence="11">
    <location>
        <begin position="152"/>
        <end position="168"/>
    </location>
</feature>
<comment type="similarity">
    <text evidence="3 10">Belongs to the Aux/IAA family.</text>
</comment>
<comment type="function">
    <text evidence="1 10">Aux/IAA proteins are short-lived transcriptional factors that function as repressors of early auxin response genes at low auxin concentrations.</text>
</comment>
<keyword evidence="9 10" id="KW-0927">Auxin signaling pathway</keyword>
<proteinExistence type="inferred from homology"/>
<evidence type="ECO:0000256" key="10">
    <source>
        <dbReference type="RuleBase" id="RU004549"/>
    </source>
</evidence>
<dbReference type="FunFam" id="3.10.20.90:FF:000225">
    <property type="entry name" value="Auxin-responsive protein"/>
    <property type="match status" value="1"/>
</dbReference>
<feature type="domain" description="PB1" evidence="12">
    <location>
        <begin position="217"/>
        <end position="321"/>
    </location>
</feature>
<keyword evidence="8 10" id="KW-0539">Nucleus</keyword>
<dbReference type="InterPro" id="IPR003311">
    <property type="entry name" value="AUX_IAA"/>
</dbReference>
<dbReference type="PANTHER" id="PTHR31734:SF2">
    <property type="entry name" value="AUXIN-RESPONSIVE PROTEIN IAA26"/>
    <property type="match status" value="1"/>
</dbReference>
<gene>
    <name evidence="13" type="ORF">ACMD2_07345</name>
</gene>
<evidence type="ECO:0000259" key="12">
    <source>
        <dbReference type="PROSITE" id="PS51745"/>
    </source>
</evidence>
<evidence type="ECO:0000256" key="4">
    <source>
        <dbReference type="ARBA" id="ARBA00011726"/>
    </source>
</evidence>
<evidence type="ECO:0000313" key="14">
    <source>
        <dbReference type="Proteomes" id="UP000092600"/>
    </source>
</evidence>
<dbReference type="PROSITE" id="PS51745">
    <property type="entry name" value="PB1"/>
    <property type="match status" value="1"/>
</dbReference>
<dbReference type="GO" id="GO:0009734">
    <property type="term" value="P:auxin-activated signaling pathway"/>
    <property type="evidence" value="ECO:0007669"/>
    <property type="project" value="UniProtKB-UniRule"/>
</dbReference>
<dbReference type="Gene3D" id="3.10.20.90">
    <property type="entry name" value="Phosphatidylinositol 3-kinase Catalytic Subunit, Chain A, domain 1"/>
    <property type="match status" value="1"/>
</dbReference>
<dbReference type="PANTHER" id="PTHR31734">
    <property type="entry name" value="AUXIN-RESPONSIVE PROTEIN IAA17"/>
    <property type="match status" value="1"/>
</dbReference>
<evidence type="ECO:0000256" key="9">
    <source>
        <dbReference type="ARBA" id="ARBA00023294"/>
    </source>
</evidence>
<dbReference type="InterPro" id="IPR033389">
    <property type="entry name" value="AUX/IAA_dom"/>
</dbReference>
<dbReference type="STRING" id="4615.A0A199VI96"/>
<dbReference type="SUPFAM" id="SSF54277">
    <property type="entry name" value="CAD &amp; PB1 domains"/>
    <property type="match status" value="1"/>
</dbReference>
<evidence type="ECO:0000256" key="3">
    <source>
        <dbReference type="ARBA" id="ARBA00006728"/>
    </source>
</evidence>
<keyword evidence="6 10" id="KW-0805">Transcription regulation</keyword>
<dbReference type="AlphaFoldDB" id="A0A199VI96"/>
<keyword evidence="7 10" id="KW-0804">Transcription</keyword>
<evidence type="ECO:0000256" key="6">
    <source>
        <dbReference type="ARBA" id="ARBA00023015"/>
    </source>
</evidence>
<evidence type="ECO:0000313" key="13">
    <source>
        <dbReference type="EMBL" id="OAY76606.1"/>
    </source>
</evidence>
<keyword evidence="5 10" id="KW-0678">Repressor</keyword>
<dbReference type="GO" id="GO:0006355">
    <property type="term" value="P:regulation of DNA-templated transcription"/>
    <property type="evidence" value="ECO:0007669"/>
    <property type="project" value="InterPro"/>
</dbReference>
<evidence type="ECO:0000256" key="8">
    <source>
        <dbReference type="ARBA" id="ARBA00023242"/>
    </source>
</evidence>
<protein>
    <recommendedName>
        <fullName evidence="10">Auxin-responsive protein</fullName>
    </recommendedName>
</protein>
<evidence type="ECO:0000256" key="5">
    <source>
        <dbReference type="ARBA" id="ARBA00022491"/>
    </source>
</evidence>
<sequence>MEEGFKKGLDGCPQLLHLIQNQGDWMVSRGNSGGQSCVGAVEEKKLELRLGLPSGEEWSTVKERDREQAHSVESHGGHFSKVAKSNISNFCVGSNGGFLGSVELNSQGFWQQQGLLQLQAKAGVVEEPKEKTNGSGEKQQSLDKKGCGPPEAHAAASGNSAAANNNSSQTRTTTTPVVGWPPIRSFRKNIAYTSKPFPEPQNESSKIVTKIESKEKGLFVKINMDGIPIGRKVDLKAYDSYEKLSVAVDELFRGLLAAQKDPLAPGTQKSAEEKQAITGLLDGSGEYTLVYEDDEGDRLLVGDVPWNMFISTAKRLRVLKSSDLCASSLRTVSRKRTATDS</sequence>
<comment type="subunit">
    <text evidence="4 10">Homodimers and heterodimers.</text>
</comment>
<feature type="region of interest" description="Disordered" evidence="11">
    <location>
        <begin position="126"/>
        <end position="180"/>
    </location>
</feature>
<comment type="caution">
    <text evidence="13">The sequence shown here is derived from an EMBL/GenBank/DDBJ whole genome shotgun (WGS) entry which is preliminary data.</text>
</comment>
<evidence type="ECO:0000256" key="1">
    <source>
        <dbReference type="ARBA" id="ARBA00002159"/>
    </source>
</evidence>
<name>A0A199VI96_ANACO</name>
<dbReference type="GO" id="GO:0005634">
    <property type="term" value="C:nucleus"/>
    <property type="evidence" value="ECO:0007669"/>
    <property type="project" value="UniProtKB-SubCell"/>
</dbReference>
<accession>A0A199VI96</accession>
<evidence type="ECO:0000256" key="11">
    <source>
        <dbReference type="SAM" id="MobiDB-lite"/>
    </source>
</evidence>
<dbReference type="InterPro" id="IPR053793">
    <property type="entry name" value="PB1-like"/>
</dbReference>
<reference evidence="13 14" key="1">
    <citation type="journal article" date="2016" name="DNA Res.">
        <title>The draft genome of MD-2 pineapple using hybrid error correction of long reads.</title>
        <authorList>
            <person name="Redwan R.M."/>
            <person name="Saidin A."/>
            <person name="Kumar S.V."/>
        </authorList>
    </citation>
    <scope>NUCLEOTIDE SEQUENCE [LARGE SCALE GENOMIC DNA]</scope>
    <source>
        <strain evidence="14">cv. MD2</strain>
        <tissue evidence="13">Leaf</tissue>
    </source>
</reference>
<organism evidence="13 14">
    <name type="scientific">Ananas comosus</name>
    <name type="common">Pineapple</name>
    <name type="synonym">Ananas ananas</name>
    <dbReference type="NCBI Taxonomy" id="4615"/>
    <lineage>
        <taxon>Eukaryota</taxon>
        <taxon>Viridiplantae</taxon>
        <taxon>Streptophyta</taxon>
        <taxon>Embryophyta</taxon>
        <taxon>Tracheophyta</taxon>
        <taxon>Spermatophyta</taxon>
        <taxon>Magnoliopsida</taxon>
        <taxon>Liliopsida</taxon>
        <taxon>Poales</taxon>
        <taxon>Bromeliaceae</taxon>
        <taxon>Bromelioideae</taxon>
        <taxon>Ananas</taxon>
    </lineage>
</organism>
<dbReference type="Pfam" id="PF02309">
    <property type="entry name" value="AUX_IAA"/>
    <property type="match status" value="1"/>
</dbReference>
<comment type="subcellular location">
    <subcellularLocation>
        <location evidence="2 10">Nucleus</location>
    </subcellularLocation>
</comment>